<sequence>MAHNSYGLAGTEASSKPLRFDGQTVVVTGAGGGLGKAYALFFASRGANVVVNDLGGSFKGEGASSKAADVVVEEIKAAGGRAVANYDSVEDGDKIIDTAIKAFGRIDVLINNAGILRDISFKNMKDADWDLIMKVHVRGAYKCARAAWPHFRKQKYGRVINTASAAGLFGSFGQTNYSAAKLAQVGFTETLAKEGLKYNILANVIAPIAASRMTQTVMPPDVLENLKPDWVVPLVAVLVHPSNTEETGSIFECGGGHIAKLRWERAKGALLRADDSYTPGALLSKWDGVNDFSEPSYPTGVANFMELLEEAQKLPANPPSKNPDFKGKVALVTGGGAGLGRIYCLQFAKYGAKVVVNDLMNPDDVVQEIQKLGGEAVGVKASAEDGDAVVKAAIDAYGRIDIIVNNAGILRDKAFANMDDKQFDQVLDVHLRGTYKVTKAAWPYFLKQKYGRVVNTTSTSGIYGNFGQANYAAAKCGILGFSRALAREGQKYNILVNTIAPNAGTNMTRTIMPEEMVQAFKPDYVAPLVVLLSSDLVPQPGTGGLYEVGSGWAAQTRWQRTGGHGFPVDVKLTPEHVLGQWKRITDFSDGRADHPADGNDGLKSIMANMENRSSGSKPAKKEGAKNDEVLANIEKAKNAKAEGTEFKYDERDVILYNLGLGAKRTDLPFVYEGDDNFQVIPTFGVIPPFNASSPFSFDEIVPNFSPNMLLHGEQFLEIKTFPIPTEATLVAYPKLVEVVDKGNAGVVTYGSTTKDKNTGKELFYNESTVFIRGSGGFGGPKKGTDRGAATRIYKAPERKPDAVVEEKTSEDQAAIYRLSGDRNPLHIDPEFSKVGGFKTPILHGLCFFGFAGKAVLQTYGEFKNVKLQLQRLSISSRREIKDSAGTRLFRTEFILSMEHAKPPPRERISPTSASIASYESAGRHRIISQDPPKKKLSIFGGSKLLIR</sequence>
<evidence type="ECO:0000256" key="15">
    <source>
        <dbReference type="ARBA" id="ARBA00023268"/>
    </source>
</evidence>
<dbReference type="PRINTS" id="PR00081">
    <property type="entry name" value="GDHRDH"/>
</dbReference>
<dbReference type="GO" id="GO:0016853">
    <property type="term" value="F:isomerase activity"/>
    <property type="evidence" value="ECO:0007669"/>
    <property type="project" value="UniProtKB-KW"/>
</dbReference>
<dbReference type="EC" id="4.2.1.119" evidence="6"/>
<comment type="subcellular location">
    <subcellularLocation>
        <location evidence="1">Peroxisome</location>
    </subcellularLocation>
</comment>
<dbReference type="Pfam" id="PF00106">
    <property type="entry name" value="adh_short"/>
    <property type="match status" value="2"/>
</dbReference>
<evidence type="ECO:0000256" key="3">
    <source>
        <dbReference type="ARBA" id="ARBA00006484"/>
    </source>
</evidence>
<keyword evidence="7" id="KW-0677">Repeat</keyword>
<evidence type="ECO:0000256" key="13">
    <source>
        <dbReference type="ARBA" id="ARBA00023235"/>
    </source>
</evidence>
<comment type="similarity">
    <text evidence="3">Belongs to the short-chain dehydrogenases/reductases (SDR) family.</text>
</comment>
<evidence type="ECO:0000256" key="12">
    <source>
        <dbReference type="ARBA" id="ARBA00023140"/>
    </source>
</evidence>
<evidence type="ECO:0000256" key="14">
    <source>
        <dbReference type="ARBA" id="ARBA00023239"/>
    </source>
</evidence>
<dbReference type="GO" id="GO:0006635">
    <property type="term" value="P:fatty acid beta-oxidation"/>
    <property type="evidence" value="ECO:0007669"/>
    <property type="project" value="UniProtKB-UniPathway"/>
</dbReference>
<keyword evidence="13" id="KW-0413">Isomerase</keyword>
<keyword evidence="12" id="KW-0576">Peroxisome</keyword>
<dbReference type="GO" id="GO:0016491">
    <property type="term" value="F:oxidoreductase activity"/>
    <property type="evidence" value="ECO:0007669"/>
    <property type="project" value="UniProtKB-KW"/>
</dbReference>
<dbReference type="Gene3D" id="3.10.129.10">
    <property type="entry name" value="Hotdog Thioesterase"/>
    <property type="match status" value="2"/>
</dbReference>
<keyword evidence="8" id="KW-0276">Fatty acid metabolism</keyword>
<dbReference type="Gene3D" id="3.40.50.720">
    <property type="entry name" value="NAD(P)-binding Rossmann-like Domain"/>
    <property type="match status" value="2"/>
</dbReference>
<dbReference type="GO" id="GO:0005777">
    <property type="term" value="C:peroxisome"/>
    <property type="evidence" value="ECO:0007669"/>
    <property type="project" value="UniProtKB-SubCell"/>
</dbReference>
<dbReference type="Pfam" id="PF01575">
    <property type="entry name" value="MaoC_dehydratas"/>
    <property type="match status" value="1"/>
</dbReference>
<keyword evidence="10" id="KW-0560">Oxidoreductase</keyword>
<protein>
    <recommendedName>
        <fullName evidence="19">Peroxisomal hydratase-dehydrogenase-epimerase</fullName>
        <ecNumber evidence="5">1.1.1.n12</ecNumber>
        <ecNumber evidence="6">4.2.1.119</ecNumber>
    </recommendedName>
    <alternativeName>
        <fullName evidence="20">Multifunctional beta-oxidation protein</fullName>
    </alternativeName>
</protein>
<dbReference type="EMBL" id="QZAS01000004">
    <property type="protein sequence ID" value="THX16066.1"/>
    <property type="molecule type" value="Genomic_DNA"/>
</dbReference>
<feature type="domain" description="Ketoreductase" evidence="21">
    <location>
        <begin position="328"/>
        <end position="506"/>
    </location>
</feature>
<dbReference type="GO" id="GO:0018812">
    <property type="term" value="F:3-hydroxyacyl-CoA dehydratase activity"/>
    <property type="evidence" value="ECO:0007669"/>
    <property type="project" value="UniProtKB-EC"/>
</dbReference>
<evidence type="ECO:0000256" key="11">
    <source>
        <dbReference type="ARBA" id="ARBA00023098"/>
    </source>
</evidence>
<proteinExistence type="inferred from homology"/>
<name>A0A4S9D7I7_AURPU</name>
<evidence type="ECO:0000256" key="19">
    <source>
        <dbReference type="ARBA" id="ARBA00073871"/>
    </source>
</evidence>
<evidence type="ECO:0000256" key="5">
    <source>
        <dbReference type="ARBA" id="ARBA00012456"/>
    </source>
</evidence>
<dbReference type="Pfam" id="PF22622">
    <property type="entry name" value="MFE-2_hydrat-2_N"/>
    <property type="match status" value="1"/>
</dbReference>
<dbReference type="SMART" id="SM00822">
    <property type="entry name" value="PKS_KR"/>
    <property type="match status" value="1"/>
</dbReference>
<evidence type="ECO:0000256" key="8">
    <source>
        <dbReference type="ARBA" id="ARBA00022832"/>
    </source>
</evidence>
<organism evidence="22">
    <name type="scientific">Aureobasidium pullulans</name>
    <name type="common">Black yeast</name>
    <name type="synonym">Pullularia pullulans</name>
    <dbReference type="NCBI Taxonomy" id="5580"/>
    <lineage>
        <taxon>Eukaryota</taxon>
        <taxon>Fungi</taxon>
        <taxon>Dikarya</taxon>
        <taxon>Ascomycota</taxon>
        <taxon>Pezizomycotina</taxon>
        <taxon>Dothideomycetes</taxon>
        <taxon>Dothideomycetidae</taxon>
        <taxon>Dothideales</taxon>
        <taxon>Saccotheciaceae</taxon>
        <taxon>Aureobasidium</taxon>
    </lineage>
</organism>
<accession>A0A4S9D7I7</accession>
<evidence type="ECO:0000256" key="9">
    <source>
        <dbReference type="ARBA" id="ARBA00022857"/>
    </source>
</evidence>
<comment type="catalytic activity">
    <reaction evidence="16">
        <text>a (3R)-3-hydroxyacyl-CoA = a (2E)-enoyl-CoA + H2O</text>
        <dbReference type="Rhea" id="RHEA:26526"/>
        <dbReference type="ChEBI" id="CHEBI:15377"/>
        <dbReference type="ChEBI" id="CHEBI:57319"/>
        <dbReference type="ChEBI" id="CHEBI:58856"/>
        <dbReference type="EC" id="4.2.1.119"/>
    </reaction>
</comment>
<keyword evidence="11" id="KW-0443">Lipid metabolism</keyword>
<evidence type="ECO:0000259" key="21">
    <source>
        <dbReference type="SMART" id="SM00822"/>
    </source>
</evidence>
<evidence type="ECO:0000256" key="2">
    <source>
        <dbReference type="ARBA" id="ARBA00005005"/>
    </source>
</evidence>
<dbReference type="InterPro" id="IPR054357">
    <property type="entry name" value="MFE-2_N"/>
</dbReference>
<dbReference type="PANTHER" id="PTHR45024:SF2">
    <property type="entry name" value="SCP2 DOMAIN-CONTAINING PROTEIN"/>
    <property type="match status" value="1"/>
</dbReference>
<dbReference type="EC" id="1.1.1.n12" evidence="5"/>
<evidence type="ECO:0000256" key="1">
    <source>
        <dbReference type="ARBA" id="ARBA00004275"/>
    </source>
</evidence>
<dbReference type="InterPro" id="IPR036291">
    <property type="entry name" value="NAD(P)-bd_dom_sf"/>
</dbReference>
<dbReference type="InterPro" id="IPR002539">
    <property type="entry name" value="MaoC-like_dom"/>
</dbReference>
<gene>
    <name evidence="22" type="ORF">D6D13_01786</name>
</gene>
<evidence type="ECO:0000256" key="20">
    <source>
        <dbReference type="ARBA" id="ARBA00081853"/>
    </source>
</evidence>
<dbReference type="InterPro" id="IPR057326">
    <property type="entry name" value="KR_dom"/>
</dbReference>
<dbReference type="CDD" id="cd05353">
    <property type="entry name" value="hydroxyacyl-CoA-like_DH_SDR_c-like"/>
    <property type="match status" value="2"/>
</dbReference>
<dbReference type="PANTHER" id="PTHR45024">
    <property type="entry name" value="DEHYDROGENASES, SHORT CHAIN"/>
    <property type="match status" value="1"/>
</dbReference>
<dbReference type="PRINTS" id="PR00080">
    <property type="entry name" value="SDRFAMILY"/>
</dbReference>
<comment type="pathway">
    <text evidence="2">Lipid metabolism; fatty acid beta-oxidation.</text>
</comment>
<keyword evidence="9" id="KW-0521">NADP</keyword>
<comment type="function">
    <text evidence="18">Second trifunctional enzyme acting on the beta-oxidation pathway for fatty acids, possessing hydratase-dehydrogenase-epimerase activities. Converts trans-2-enoyl-CoA via D-3-hydroxyacyl-CoA to 3-ketoacyl-CoA.</text>
</comment>
<dbReference type="InterPro" id="IPR051687">
    <property type="entry name" value="Peroxisomal_Beta-Oxidation"/>
</dbReference>
<keyword evidence="14" id="KW-0456">Lyase</keyword>
<evidence type="ECO:0000256" key="17">
    <source>
        <dbReference type="ARBA" id="ARBA00052025"/>
    </source>
</evidence>
<evidence type="ECO:0000256" key="4">
    <source>
        <dbReference type="ARBA" id="ARBA00011245"/>
    </source>
</evidence>
<dbReference type="SUPFAM" id="SSF54637">
    <property type="entry name" value="Thioesterase/thiol ester dehydrase-isomerase"/>
    <property type="match status" value="2"/>
</dbReference>
<evidence type="ECO:0000256" key="18">
    <source>
        <dbReference type="ARBA" id="ARBA00055743"/>
    </source>
</evidence>
<comment type="caution">
    <text evidence="22">The sequence shown here is derived from an EMBL/GenBank/DDBJ whole genome shotgun (WGS) entry which is preliminary data.</text>
</comment>
<keyword evidence="15" id="KW-0511">Multifunctional enzyme</keyword>
<dbReference type="FunFam" id="3.40.50.720:FF:000185">
    <property type="entry name" value="peroxisomal multifunctional enzyme type 2"/>
    <property type="match status" value="1"/>
</dbReference>
<evidence type="ECO:0000256" key="7">
    <source>
        <dbReference type="ARBA" id="ARBA00022737"/>
    </source>
</evidence>
<dbReference type="InterPro" id="IPR002347">
    <property type="entry name" value="SDR_fam"/>
</dbReference>
<comment type="catalytic activity">
    <reaction evidence="17">
        <text>a (3R)-3-hydroxyacyl-CoA + NAD(+) = a 3-oxoacyl-CoA + NADH + H(+)</text>
        <dbReference type="Rhea" id="RHEA:32711"/>
        <dbReference type="ChEBI" id="CHEBI:15378"/>
        <dbReference type="ChEBI" id="CHEBI:57319"/>
        <dbReference type="ChEBI" id="CHEBI:57540"/>
        <dbReference type="ChEBI" id="CHEBI:57945"/>
        <dbReference type="ChEBI" id="CHEBI:90726"/>
        <dbReference type="EC" id="1.1.1.n12"/>
    </reaction>
</comment>
<dbReference type="InterPro" id="IPR029069">
    <property type="entry name" value="HotDog_dom_sf"/>
</dbReference>
<evidence type="ECO:0000256" key="6">
    <source>
        <dbReference type="ARBA" id="ARBA00013156"/>
    </source>
</evidence>
<evidence type="ECO:0000256" key="16">
    <source>
        <dbReference type="ARBA" id="ARBA00029334"/>
    </source>
</evidence>
<dbReference type="AlphaFoldDB" id="A0A4S9D7I7"/>
<evidence type="ECO:0000256" key="10">
    <source>
        <dbReference type="ARBA" id="ARBA00023002"/>
    </source>
</evidence>
<dbReference type="FunFam" id="3.40.50.720:FF:000410">
    <property type="entry name" value="Peroxisomal multifunctional beta-oxidation protein"/>
    <property type="match status" value="1"/>
</dbReference>
<comment type="subunit">
    <text evidence="4">Monomer.</text>
</comment>
<evidence type="ECO:0000313" key="22">
    <source>
        <dbReference type="EMBL" id="THX16066.1"/>
    </source>
</evidence>
<dbReference type="SUPFAM" id="SSF51735">
    <property type="entry name" value="NAD(P)-binding Rossmann-fold domains"/>
    <property type="match status" value="2"/>
</dbReference>
<reference evidence="22" key="1">
    <citation type="submission" date="2018-10" db="EMBL/GenBank/DDBJ databases">
        <title>Fifty Aureobasidium pullulans genomes reveal a recombining polyextremotolerant generalist.</title>
        <authorList>
            <person name="Gostincar C."/>
            <person name="Turk M."/>
            <person name="Zajc J."/>
            <person name="Gunde-Cimerman N."/>
        </authorList>
    </citation>
    <scope>NUCLEOTIDE SEQUENCE [LARGE SCALE GENOMIC DNA]</scope>
    <source>
        <strain evidence="22">EXF-10085</strain>
    </source>
</reference>
<dbReference type="UniPathway" id="UPA00659"/>